<protein>
    <submittedName>
        <fullName evidence="1">Uncharacterized protein</fullName>
    </submittedName>
</protein>
<dbReference type="AlphaFoldDB" id="A0A0B2VH47"/>
<proteinExistence type="predicted"/>
<keyword evidence="2" id="KW-1185">Reference proteome</keyword>
<dbReference type="EMBL" id="JPKZ01001646">
    <property type="protein sequence ID" value="KHN80883.1"/>
    <property type="molecule type" value="Genomic_DNA"/>
</dbReference>
<evidence type="ECO:0000313" key="1">
    <source>
        <dbReference type="EMBL" id="KHN80883.1"/>
    </source>
</evidence>
<reference evidence="1 2" key="1">
    <citation type="submission" date="2014-11" db="EMBL/GenBank/DDBJ databases">
        <title>Genetic blueprint of the zoonotic pathogen Toxocara canis.</title>
        <authorList>
            <person name="Zhu X.-Q."/>
            <person name="Korhonen P.K."/>
            <person name="Cai H."/>
            <person name="Young N.D."/>
            <person name="Nejsum P."/>
            <person name="von Samson-Himmelstjerna G."/>
            <person name="Boag P.R."/>
            <person name="Tan P."/>
            <person name="Li Q."/>
            <person name="Min J."/>
            <person name="Yang Y."/>
            <person name="Wang X."/>
            <person name="Fang X."/>
            <person name="Hall R.S."/>
            <person name="Hofmann A."/>
            <person name="Sternberg P.W."/>
            <person name="Jex A.R."/>
            <person name="Gasser R.B."/>
        </authorList>
    </citation>
    <scope>NUCLEOTIDE SEQUENCE [LARGE SCALE GENOMIC DNA]</scope>
    <source>
        <strain evidence="1">PN_DK_2014</strain>
    </source>
</reference>
<dbReference type="Proteomes" id="UP000031036">
    <property type="component" value="Unassembled WGS sequence"/>
</dbReference>
<evidence type="ECO:0000313" key="2">
    <source>
        <dbReference type="Proteomes" id="UP000031036"/>
    </source>
</evidence>
<accession>A0A0B2VH47</accession>
<name>A0A0B2VH47_TOXCA</name>
<gene>
    <name evidence="1" type="ORF">Tcan_00084</name>
</gene>
<comment type="caution">
    <text evidence="1">The sequence shown here is derived from an EMBL/GenBank/DDBJ whole genome shotgun (WGS) entry which is preliminary data.</text>
</comment>
<organism evidence="1 2">
    <name type="scientific">Toxocara canis</name>
    <name type="common">Canine roundworm</name>
    <dbReference type="NCBI Taxonomy" id="6265"/>
    <lineage>
        <taxon>Eukaryota</taxon>
        <taxon>Metazoa</taxon>
        <taxon>Ecdysozoa</taxon>
        <taxon>Nematoda</taxon>
        <taxon>Chromadorea</taxon>
        <taxon>Rhabditida</taxon>
        <taxon>Spirurina</taxon>
        <taxon>Ascaridomorpha</taxon>
        <taxon>Ascaridoidea</taxon>
        <taxon>Toxocaridae</taxon>
        <taxon>Toxocara</taxon>
    </lineage>
</organism>
<sequence length="111" mass="12484">MASQESSCPEFRVTHSTMARADALPTLTTFPPLAENAMTSLESYQPPYVGTDGEEAVLPCVDLSRPHSCTRSLYDAQFRTTFAIDKSIYLQLQDSCLRKRRLRSYCLGSFH</sequence>